<name>A0A154IC73_RHILE</name>
<dbReference type="RefSeq" id="WP_062944000.1">
    <property type="nucleotide sequence ID" value="NZ_CP171844.1"/>
</dbReference>
<comment type="caution">
    <text evidence="1">The sequence shown here is derived from an EMBL/GenBank/DDBJ whole genome shotgun (WGS) entry which is preliminary data.</text>
</comment>
<evidence type="ECO:0000313" key="1">
    <source>
        <dbReference type="EMBL" id="KZA98184.1"/>
    </source>
</evidence>
<sequence length="226" mass="25632">MKYHNAIELIQDAIDVLGDTLQYPDVQRKLGFEELRQHALDDALYLAAQCPDQEHALWNGAMSAFDDLNLQLAELNVSSLGIPTYEAFLEMLEGWRVNDTIASPEDVDLDDGKPGSDFFQTLLDSDLNQIEQANRVIARITEQKHRERLARQPAPIAVEVKPEDKDLVENSVRLACRVIGFEHFVFEMLLGELGEKNSWRFDGAAEEAWRLFFTDEIAKALIEEAA</sequence>
<accession>A0A154IC73</accession>
<protein>
    <submittedName>
        <fullName evidence="1">Uncharacterized protein</fullName>
    </submittedName>
</protein>
<proteinExistence type="predicted"/>
<organism evidence="1">
    <name type="scientific">Rhizobium leguminosarum</name>
    <dbReference type="NCBI Taxonomy" id="384"/>
    <lineage>
        <taxon>Bacteria</taxon>
        <taxon>Pseudomonadati</taxon>
        <taxon>Pseudomonadota</taxon>
        <taxon>Alphaproteobacteria</taxon>
        <taxon>Hyphomicrobiales</taxon>
        <taxon>Rhizobiaceae</taxon>
        <taxon>Rhizobium/Agrobacterium group</taxon>
        <taxon>Rhizobium</taxon>
    </lineage>
</organism>
<reference evidence="1" key="1">
    <citation type="submission" date="2016-03" db="EMBL/GenBank/DDBJ databases">
        <title>Microsymbionts genomes from the relict species Vavilovia formosa.</title>
        <authorList>
            <person name="Chirak E."/>
            <person name="Kimeklis A."/>
            <person name="Kopat V."/>
            <person name="Andronov E."/>
        </authorList>
    </citation>
    <scope>NUCLEOTIDE SEQUENCE [LARGE SCALE GENOMIC DNA]</scope>
    <source>
        <strain evidence="1">Vaf12</strain>
    </source>
</reference>
<gene>
    <name evidence="1" type="ORF">A4A59_28545</name>
</gene>
<dbReference type="AlphaFoldDB" id="A0A154IC73"/>
<dbReference type="EMBL" id="LVYU01000121">
    <property type="protein sequence ID" value="KZA98184.1"/>
    <property type="molecule type" value="Genomic_DNA"/>
</dbReference>